<feature type="coiled-coil region" evidence="1">
    <location>
        <begin position="1"/>
        <end position="45"/>
    </location>
</feature>
<accession>A0A4Y9S5V9</accession>
<keyword evidence="1" id="KW-0175">Coiled coil</keyword>
<reference evidence="2 3" key="1">
    <citation type="submission" date="2019-03" db="EMBL/GenBank/DDBJ databases">
        <title>Draft Genome Sequence of Massilia arenosa sp. nov., a Novel Massilia Species Isolated from a Sandy-loam Maize Soil.</title>
        <authorList>
            <person name="Raths R."/>
            <person name="Peta V."/>
            <person name="Bucking H."/>
        </authorList>
    </citation>
    <scope>NUCLEOTIDE SEQUENCE [LARGE SCALE GENOMIC DNA]</scope>
    <source>
        <strain evidence="2 3">MC02</strain>
    </source>
</reference>
<evidence type="ECO:0000313" key="2">
    <source>
        <dbReference type="EMBL" id="TFW15436.1"/>
    </source>
</evidence>
<dbReference type="OrthoDB" id="9157369at2"/>
<evidence type="ECO:0000256" key="1">
    <source>
        <dbReference type="SAM" id="Coils"/>
    </source>
</evidence>
<protein>
    <submittedName>
        <fullName evidence="2">Mobilization protein</fullName>
    </submittedName>
</protein>
<name>A0A4Y9S5V9_9BURK</name>
<gene>
    <name evidence="2" type="ORF">E4L96_18250</name>
</gene>
<dbReference type="EMBL" id="SPVF01000233">
    <property type="protein sequence ID" value="TFW15436.1"/>
    <property type="molecule type" value="Genomic_DNA"/>
</dbReference>
<evidence type="ECO:0000313" key="3">
    <source>
        <dbReference type="Proteomes" id="UP000298438"/>
    </source>
</evidence>
<dbReference type="Proteomes" id="UP000298438">
    <property type="component" value="Unassembled WGS sequence"/>
</dbReference>
<dbReference type="AlphaFoldDB" id="A0A4Y9S5V9"/>
<sequence length="104" mass="12319">METLEQRIETAKERLRKLQQRKLQLEARQRQRKTKQERADDTRRKILIGAAVLAKVERGEWPRERLLAMLNASLTRMTDRALFDLPEFQQDKSSATKNENITID</sequence>
<comment type="caution">
    <text evidence="2">The sequence shown here is derived from an EMBL/GenBank/DDBJ whole genome shotgun (WGS) entry which is preliminary data.</text>
</comment>
<proteinExistence type="predicted"/>
<keyword evidence="3" id="KW-1185">Reference proteome</keyword>
<organism evidence="2 3">
    <name type="scientific">Zemynaea arenosa</name>
    <dbReference type="NCBI Taxonomy" id="2561931"/>
    <lineage>
        <taxon>Bacteria</taxon>
        <taxon>Pseudomonadati</taxon>
        <taxon>Pseudomonadota</taxon>
        <taxon>Betaproteobacteria</taxon>
        <taxon>Burkholderiales</taxon>
        <taxon>Oxalobacteraceae</taxon>
        <taxon>Telluria group</taxon>
        <taxon>Zemynaea</taxon>
    </lineage>
</organism>
<dbReference type="RefSeq" id="WP_135208642.1">
    <property type="nucleotide sequence ID" value="NZ_SPVF01000233.1"/>
</dbReference>